<evidence type="ECO:0000256" key="2">
    <source>
        <dbReference type="SAM" id="SignalP"/>
    </source>
</evidence>
<accession>A0A151WPH7</accession>
<evidence type="ECO:0000313" key="3">
    <source>
        <dbReference type="EMBL" id="KYQ49730.1"/>
    </source>
</evidence>
<evidence type="ECO:0008006" key="5">
    <source>
        <dbReference type="Google" id="ProtNLM"/>
    </source>
</evidence>
<gene>
    <name evidence="3" type="ORF">ALC60_11197</name>
</gene>
<dbReference type="STRING" id="64791.A0A151WPH7"/>
<name>A0A151WPH7_9HYME</name>
<reference evidence="3 4" key="1">
    <citation type="submission" date="2015-09" db="EMBL/GenBank/DDBJ databases">
        <title>Trachymyrmex zeteki WGS genome.</title>
        <authorList>
            <person name="Nygaard S."/>
            <person name="Hu H."/>
            <person name="Boomsma J."/>
            <person name="Zhang G."/>
        </authorList>
    </citation>
    <scope>NUCLEOTIDE SEQUENCE [LARGE SCALE GENOMIC DNA]</scope>
    <source>
        <strain evidence="3">Tzet28-1</strain>
        <tissue evidence="3">Whole body</tissue>
    </source>
</reference>
<keyword evidence="2" id="KW-0732">Signal</keyword>
<sequence>MDKRVFLLVAAFLSLAPSSRGLMGYDCGDHGLNITSLSLLDIGSCDLENIEPVTRDVYVQLFQLSDFDRTRVIQCKVEIDRTIYYCGMHSHVSVVHGGRRIYLHELAANNCKRIHETGAINLGGREGYITGLKPNSTSARSITLAGHASVDGRCSGSQYSDSYRTWDSVIVQATVRVTLRDFESSIRRSSHEIILPSGLHCKVAAGECLDTDGEETFWSHVPPDSCHFSHYDVLYEGQANKLTPKFNQTTPTIYTVTTRETTFALTQTMEISLCGYTLIQTEHPKLFILETQPDRAFRVRSKISVNNLDIFAYVNSKFVYVEKHIRTQLTRLYRDIMDQKCALEKQILLNALALSIAVIAGEALHLIKCVPVECRIRHTEECSFTEGSFIELPVAYENKSAFLLPGSRILTLTGTHKDSSELLPTMYKIHGTWFRFMPRSVESLPPPIIQPLTRPTWKCISPAELATSGIYSDEDLSRLRNHIMFPVEKPRMLNTLAREAMGHNIPPGSISMTNLFDEKSLEKIAESVGARLCKGFITFGSASAGVMAIFLIINLIKLIVDTIIHGYALHSVYGWSLHLLGTIWSSVAHLLLYLTEPRKRDTMRQQDEEALVLTARPLSKTHSTPEDRPPTLTAPVLTESASEKPICYKELRAM</sequence>
<keyword evidence="1" id="KW-0472">Membrane</keyword>
<keyword evidence="1" id="KW-0812">Transmembrane</keyword>
<dbReference type="AlphaFoldDB" id="A0A151WPH7"/>
<feature type="signal peptide" evidence="2">
    <location>
        <begin position="1"/>
        <end position="21"/>
    </location>
</feature>
<evidence type="ECO:0000256" key="1">
    <source>
        <dbReference type="SAM" id="Phobius"/>
    </source>
</evidence>
<protein>
    <recommendedName>
        <fullName evidence="5">Glycoprotein</fullName>
    </recommendedName>
</protein>
<keyword evidence="4" id="KW-1185">Reference proteome</keyword>
<dbReference type="Proteomes" id="UP000075809">
    <property type="component" value="Unassembled WGS sequence"/>
</dbReference>
<organism evidence="3 4">
    <name type="scientific">Mycetomoellerius zeteki</name>
    <dbReference type="NCBI Taxonomy" id="64791"/>
    <lineage>
        <taxon>Eukaryota</taxon>
        <taxon>Metazoa</taxon>
        <taxon>Ecdysozoa</taxon>
        <taxon>Arthropoda</taxon>
        <taxon>Hexapoda</taxon>
        <taxon>Insecta</taxon>
        <taxon>Pterygota</taxon>
        <taxon>Neoptera</taxon>
        <taxon>Endopterygota</taxon>
        <taxon>Hymenoptera</taxon>
        <taxon>Apocrita</taxon>
        <taxon>Aculeata</taxon>
        <taxon>Formicoidea</taxon>
        <taxon>Formicidae</taxon>
        <taxon>Myrmicinae</taxon>
        <taxon>Mycetomoellerius</taxon>
    </lineage>
</organism>
<proteinExistence type="predicted"/>
<evidence type="ECO:0000313" key="4">
    <source>
        <dbReference type="Proteomes" id="UP000075809"/>
    </source>
</evidence>
<keyword evidence="1" id="KW-1133">Transmembrane helix</keyword>
<feature type="transmembrane region" description="Helical" evidence="1">
    <location>
        <begin position="536"/>
        <end position="560"/>
    </location>
</feature>
<feature type="chain" id="PRO_5007591324" description="Glycoprotein" evidence="2">
    <location>
        <begin position="22"/>
        <end position="654"/>
    </location>
</feature>
<dbReference type="Pfam" id="PF24664">
    <property type="entry name" value="Monjiviricetes_fusion"/>
    <property type="match status" value="1"/>
</dbReference>
<dbReference type="EMBL" id="KQ982870">
    <property type="protein sequence ID" value="KYQ49730.1"/>
    <property type="molecule type" value="Genomic_DNA"/>
</dbReference>
<feature type="transmembrane region" description="Helical" evidence="1">
    <location>
        <begin position="572"/>
        <end position="594"/>
    </location>
</feature>